<dbReference type="InterPro" id="IPR001623">
    <property type="entry name" value="DnaJ_domain"/>
</dbReference>
<dbReference type="CDD" id="cd06257">
    <property type="entry name" value="DnaJ"/>
    <property type="match status" value="1"/>
</dbReference>
<keyword evidence="1" id="KW-1133">Transmembrane helix</keyword>
<dbReference type="InterPro" id="IPR052763">
    <property type="entry name" value="DnaJ_C4"/>
</dbReference>
<dbReference type="Proteomes" id="UP001159042">
    <property type="component" value="Unassembled WGS sequence"/>
</dbReference>
<dbReference type="PRINTS" id="PR00625">
    <property type="entry name" value="JDOMAIN"/>
</dbReference>
<dbReference type="EMBL" id="JANEYG010000104">
    <property type="protein sequence ID" value="KAJ8913034.1"/>
    <property type="molecule type" value="Genomic_DNA"/>
</dbReference>
<feature type="transmembrane region" description="Helical" evidence="1">
    <location>
        <begin position="243"/>
        <end position="264"/>
    </location>
</feature>
<dbReference type="PANTHER" id="PTHR44825:SF1">
    <property type="entry name" value="DNAJ HOMOLOG SUBFAMILY C MEMBER 4"/>
    <property type="match status" value="1"/>
</dbReference>
<evidence type="ECO:0000313" key="3">
    <source>
        <dbReference type="EMBL" id="KAJ8913034.1"/>
    </source>
</evidence>
<dbReference type="SUPFAM" id="SSF46565">
    <property type="entry name" value="Chaperone J-domain"/>
    <property type="match status" value="1"/>
</dbReference>
<evidence type="ECO:0000313" key="4">
    <source>
        <dbReference type="Proteomes" id="UP001159042"/>
    </source>
</evidence>
<reference evidence="3 4" key="1">
    <citation type="journal article" date="2023" name="Insect Mol. Biol.">
        <title>Genome sequencing provides insights into the evolution of gene families encoding plant cell wall-degrading enzymes in longhorned beetles.</title>
        <authorList>
            <person name="Shin N.R."/>
            <person name="Okamura Y."/>
            <person name="Kirsch R."/>
            <person name="Pauchet Y."/>
        </authorList>
    </citation>
    <scope>NUCLEOTIDE SEQUENCE [LARGE SCALE GENOMIC DNA]</scope>
    <source>
        <strain evidence="3">EAD_L_NR</strain>
    </source>
</reference>
<dbReference type="PANTHER" id="PTHR44825">
    <property type="match status" value="1"/>
</dbReference>
<protein>
    <recommendedName>
        <fullName evidence="2">J domain-containing protein</fullName>
    </recommendedName>
</protein>
<gene>
    <name evidence="3" type="ORF">NQ315_002050</name>
</gene>
<evidence type="ECO:0000256" key="1">
    <source>
        <dbReference type="SAM" id="Phobius"/>
    </source>
</evidence>
<dbReference type="PROSITE" id="PS50076">
    <property type="entry name" value="DNAJ_2"/>
    <property type="match status" value="1"/>
</dbReference>
<feature type="domain" description="J" evidence="2">
    <location>
        <begin position="59"/>
        <end position="184"/>
    </location>
</feature>
<comment type="caution">
    <text evidence="3">The sequence shown here is derived from an EMBL/GenBank/DDBJ whole genome shotgun (WGS) entry which is preliminary data.</text>
</comment>
<dbReference type="Pfam" id="PF00226">
    <property type="entry name" value="DnaJ"/>
    <property type="match status" value="1"/>
</dbReference>
<keyword evidence="1" id="KW-0472">Membrane</keyword>
<name>A0AAV8VFN8_9CUCU</name>
<keyword evidence="4" id="KW-1185">Reference proteome</keyword>
<proteinExistence type="predicted"/>
<keyword evidence="1" id="KW-0812">Transmembrane</keyword>
<dbReference type="AlphaFoldDB" id="A0AAV8VFN8"/>
<evidence type="ECO:0000259" key="2">
    <source>
        <dbReference type="PROSITE" id="PS50076"/>
    </source>
</evidence>
<sequence>MVLPLCYTLLQHPCLSISKHFSIRCVGNFDNNQNLFQDPFPRLLNNTHGNSLGNKALSSHYEILNLPRSCSTKEIKESFIRLSKEAEIFVILMVAQGEDVKNCTEERIFICSDSQAALRAISSPRTRSILVQECGDALESLARQKENHPDVNKSKDAHKRFLQINEAYKVLSKTETRQLYDLSLASPYNFSHRDEIRVQYREPFRTDPWKDPSFYINRNRAHDRKYESEPYYGIKGINRVSNLAVVIVCLTIASLVIGLQVLAIRSSVTFKRDELIRRSNAAKESLKQVRDAASINGNEMQIELLTQKFKNSSK</sequence>
<accession>A0AAV8VFN8</accession>
<organism evidence="3 4">
    <name type="scientific">Exocentrus adspersus</name>
    <dbReference type="NCBI Taxonomy" id="1586481"/>
    <lineage>
        <taxon>Eukaryota</taxon>
        <taxon>Metazoa</taxon>
        <taxon>Ecdysozoa</taxon>
        <taxon>Arthropoda</taxon>
        <taxon>Hexapoda</taxon>
        <taxon>Insecta</taxon>
        <taxon>Pterygota</taxon>
        <taxon>Neoptera</taxon>
        <taxon>Endopterygota</taxon>
        <taxon>Coleoptera</taxon>
        <taxon>Polyphaga</taxon>
        <taxon>Cucujiformia</taxon>
        <taxon>Chrysomeloidea</taxon>
        <taxon>Cerambycidae</taxon>
        <taxon>Lamiinae</taxon>
        <taxon>Acanthocinini</taxon>
        <taxon>Exocentrus</taxon>
    </lineage>
</organism>
<dbReference type="Gene3D" id="1.10.287.110">
    <property type="entry name" value="DnaJ domain"/>
    <property type="match status" value="1"/>
</dbReference>
<dbReference type="InterPro" id="IPR036869">
    <property type="entry name" value="J_dom_sf"/>
</dbReference>